<name>A0A8D9PDT0_9CAUD</name>
<sequence length="62" mass="6946">MASVTALNRVKYSGMGTPPFCKQDSTGGVSETVEGCRGCKNNLRGERGEWNRGYSRSPYRWR</sequence>
<organism evidence="1">
    <name type="scientific">Podoviridae sp. ct5O42</name>
    <dbReference type="NCBI Taxonomy" id="2826084"/>
    <lineage>
        <taxon>Viruses</taxon>
        <taxon>Duplodnaviria</taxon>
        <taxon>Heunggongvirae</taxon>
        <taxon>Uroviricota</taxon>
        <taxon>Caudoviricetes</taxon>
    </lineage>
</organism>
<accession>A0A8D9PDT0</accession>
<evidence type="ECO:0000313" key="1">
    <source>
        <dbReference type="EMBL" id="DAD55336.1"/>
    </source>
</evidence>
<protein>
    <submittedName>
        <fullName evidence="1">Uncharacterized protein</fullName>
    </submittedName>
</protein>
<reference evidence="1" key="1">
    <citation type="journal article" date="2021" name="Proc. Natl. Acad. Sci. U.S.A.">
        <title>A Catalog of Tens of Thousands of Viruses from Human Metagenomes Reveals Hidden Associations with Chronic Diseases.</title>
        <authorList>
            <person name="Tisza M.J."/>
            <person name="Buck C.B."/>
        </authorList>
    </citation>
    <scope>NUCLEOTIDE SEQUENCE</scope>
    <source>
        <strain evidence="1">Ct5O42</strain>
    </source>
</reference>
<proteinExistence type="predicted"/>
<dbReference type="EMBL" id="BK014723">
    <property type="protein sequence ID" value="DAD55336.1"/>
    <property type="molecule type" value="Genomic_DNA"/>
</dbReference>